<dbReference type="SUPFAM" id="SSF53098">
    <property type="entry name" value="Ribonuclease H-like"/>
    <property type="match status" value="1"/>
</dbReference>
<dbReference type="GO" id="GO:0015074">
    <property type="term" value="P:DNA integration"/>
    <property type="evidence" value="ECO:0007669"/>
    <property type="project" value="InterPro"/>
</dbReference>
<organism evidence="2 3">
    <name type="scientific">Halalkalibacter okhensis</name>
    <dbReference type="NCBI Taxonomy" id="333138"/>
    <lineage>
        <taxon>Bacteria</taxon>
        <taxon>Bacillati</taxon>
        <taxon>Bacillota</taxon>
        <taxon>Bacilli</taxon>
        <taxon>Bacillales</taxon>
        <taxon>Bacillaceae</taxon>
        <taxon>Halalkalibacter</taxon>
    </lineage>
</organism>
<dbReference type="InterPro" id="IPR012337">
    <property type="entry name" value="RNaseH-like_sf"/>
</dbReference>
<dbReference type="Pfam" id="PF09299">
    <property type="entry name" value="Mu-transpos_C"/>
    <property type="match status" value="1"/>
</dbReference>
<dbReference type="InterPro" id="IPR014833">
    <property type="entry name" value="TnsA_N"/>
</dbReference>
<dbReference type="Gene3D" id="3.30.420.10">
    <property type="entry name" value="Ribonuclease H-like superfamily/Ribonuclease H"/>
    <property type="match status" value="1"/>
</dbReference>
<gene>
    <name evidence="2" type="ORF">LQ50_05420</name>
</gene>
<evidence type="ECO:0000259" key="1">
    <source>
        <dbReference type="PROSITE" id="PS50994"/>
    </source>
</evidence>
<dbReference type="InterPro" id="IPR036397">
    <property type="entry name" value="RNaseH_sf"/>
</dbReference>
<evidence type="ECO:0000313" key="3">
    <source>
        <dbReference type="Proteomes" id="UP000030832"/>
    </source>
</evidence>
<comment type="caution">
    <text evidence="2">The sequence shown here is derived from an EMBL/GenBank/DDBJ whole genome shotgun (WGS) entry which is preliminary data.</text>
</comment>
<reference evidence="2 3" key="1">
    <citation type="submission" date="2014-09" db="EMBL/GenBank/DDBJ databases">
        <title>Genome sequencing and annotation of Bacillus Okhensis strain Kh10-101T.</title>
        <authorList>
            <person name="Prakash J.S."/>
        </authorList>
    </citation>
    <scope>NUCLEOTIDE SEQUENCE [LARGE SCALE GENOMIC DNA]</scope>
    <source>
        <strain evidence="3">Kh10-101T</strain>
    </source>
</reference>
<dbReference type="InterPro" id="IPR001584">
    <property type="entry name" value="Integrase_cat-core"/>
</dbReference>
<accession>A0A0B0IM94</accession>
<proteinExistence type="predicted"/>
<dbReference type="GO" id="GO:0003676">
    <property type="term" value="F:nucleic acid binding"/>
    <property type="evidence" value="ECO:0007669"/>
    <property type="project" value="InterPro"/>
</dbReference>
<dbReference type="InterPro" id="IPR015378">
    <property type="entry name" value="Transposase-like_Mu_C"/>
</dbReference>
<name>A0A0B0IM94_9BACI</name>
<dbReference type="eggNOG" id="COG2801">
    <property type="taxonomic scope" value="Bacteria"/>
</dbReference>
<dbReference type="Pfam" id="PF08722">
    <property type="entry name" value="Tn7_TnsA-like_N"/>
    <property type="match status" value="1"/>
</dbReference>
<protein>
    <recommendedName>
        <fullName evidence="1">Integrase catalytic domain-containing protein</fullName>
    </recommendedName>
</protein>
<dbReference type="EMBL" id="JRJU01000004">
    <property type="protein sequence ID" value="KHF41199.1"/>
    <property type="molecule type" value="Genomic_DNA"/>
</dbReference>
<feature type="domain" description="Integrase catalytic" evidence="1">
    <location>
        <begin position="511"/>
        <end position="704"/>
    </location>
</feature>
<dbReference type="Proteomes" id="UP000030832">
    <property type="component" value="Unassembled WGS sequence"/>
</dbReference>
<dbReference type="AlphaFoldDB" id="A0A0B0IM94"/>
<dbReference type="PROSITE" id="PS50994">
    <property type="entry name" value="INTEGRASE"/>
    <property type="match status" value="1"/>
</dbReference>
<sequence length="912" mass="106238">MINNFDVFCKEQGISNEQELFINNIRSSDPARRVKSSGKNVPGFYSSKKMGVTIQFESHKLELAAIYLMEFDDDVYEFYDQPPSFKLNYKINGKNRGHRYTADFFVISKDFIGWEEWKTEEELSKKMAESPERYILDENGVWRCPPAEEYAKEQGLSFRVRSSKEINWTLQENLRFLEDYLLEENPSVSVTSRNIITNYIKSDLGITLDDLLSVEDAQFSVDDIYKLIILGEIYVDLDGFLIEKFEKFPLFIDKEVAVALLNFEATTVNRDIDGIELDNKVVLEIGGNILWNGNLFMVVNIGETEISLLDEAEKIIPLPKHSVEELIKKGYIKSLASNESNEKHDEEVQEYKEIIKSASPSDLQEANEKYFLLCKHLEGEVVDVPPRTLRHWKKKYNDAVREYGKGYIGLIPARHKQGNKTRRLNKDVIDLMEIYITEVYENKKQRNVSSVYNSFKLDCIEKGFDPPTKKTFEKQIERRPSHEQELKRKGKKAAYDKEPVYWELTQTTPRHGGRPFEIAHIDHTKLDIELICSKTQKNLGRPWLSLLVDAYSRRVLSFHLTYDPPSYRSCMNTIRECVNKFSRMPKTIIVDGGKDFQGTYFDTLLAQYECNKKTRPGAKPRFGSVCERLFGTTNTMFIYNLQGNTQMTKNNVRLLTKDTNPKGLAIWTLEHLYEALNQWLYEEYDQRTHISLDQSPRDAYQQNIRKTGERKQTYIKYDYNFEMFTLPTTKKGTAKVQIGDGIKINNVYYWSYELQNPAVEGKQVPVRYDPFDYSKAYAYVNKRWIKLNSQYELEFAGRTEKEIKIATAELRSRKKNTQDSINISALDIAKFLRTTEAHELLEIQRLKDEAFKKSLTVIEGGKKSLAKKQADSKAFNKSEIKSTNLQKVDDDIKTSKDEIEEVTQFDLYEEFF</sequence>
<dbReference type="STRING" id="333138.LQ50_05420"/>
<evidence type="ECO:0000313" key="2">
    <source>
        <dbReference type="EMBL" id="KHF41199.1"/>
    </source>
</evidence>
<keyword evidence="3" id="KW-1185">Reference proteome</keyword>